<keyword evidence="1" id="KW-0808">Transferase</keyword>
<dbReference type="PaxDb" id="35128-Thaps22799"/>
<protein>
    <recommendedName>
        <fullName evidence="8">O-fucosyltransferase family protein</fullName>
    </recommendedName>
</protein>
<evidence type="ECO:0000256" key="3">
    <source>
        <dbReference type="ARBA" id="ARBA00023277"/>
    </source>
</evidence>
<feature type="signal peptide" evidence="5">
    <location>
        <begin position="1"/>
        <end position="19"/>
    </location>
</feature>
<dbReference type="RefSeq" id="XP_002290318.1">
    <property type="nucleotide sequence ID" value="XM_002290282.1"/>
</dbReference>
<dbReference type="PANTHER" id="PTHR31469:SF8">
    <property type="entry name" value="OS07G0641000 PROTEIN"/>
    <property type="match status" value="1"/>
</dbReference>
<feature type="region of interest" description="Disordered" evidence="4">
    <location>
        <begin position="71"/>
        <end position="103"/>
    </location>
</feature>
<reference evidence="6 7" key="1">
    <citation type="journal article" date="2004" name="Science">
        <title>The genome of the diatom Thalassiosira pseudonana: ecology, evolution, and metabolism.</title>
        <authorList>
            <person name="Armbrust E.V."/>
            <person name="Berges J.A."/>
            <person name="Bowler C."/>
            <person name="Green B.R."/>
            <person name="Martinez D."/>
            <person name="Putnam N.H."/>
            <person name="Zhou S."/>
            <person name="Allen A.E."/>
            <person name="Apt K.E."/>
            <person name="Bechner M."/>
            <person name="Brzezinski M.A."/>
            <person name="Chaal B.K."/>
            <person name="Chiovitti A."/>
            <person name="Davis A.K."/>
            <person name="Demarest M.S."/>
            <person name="Detter J.C."/>
            <person name="Glavina T."/>
            <person name="Goodstein D."/>
            <person name="Hadi M.Z."/>
            <person name="Hellsten U."/>
            <person name="Hildebrand M."/>
            <person name="Jenkins B.D."/>
            <person name="Jurka J."/>
            <person name="Kapitonov V.V."/>
            <person name="Kroger N."/>
            <person name="Lau W.W."/>
            <person name="Lane T.W."/>
            <person name="Larimer F.W."/>
            <person name="Lippmeier J.C."/>
            <person name="Lucas S."/>
            <person name="Medina M."/>
            <person name="Montsant A."/>
            <person name="Obornik M."/>
            <person name="Parker M.S."/>
            <person name="Palenik B."/>
            <person name="Pazour G.J."/>
            <person name="Richardson P.M."/>
            <person name="Rynearson T.A."/>
            <person name="Saito M.A."/>
            <person name="Schwartz D.C."/>
            <person name="Thamatrakoln K."/>
            <person name="Valentin K."/>
            <person name="Vardi A."/>
            <person name="Wilkerson F.P."/>
            <person name="Rokhsar D.S."/>
        </authorList>
    </citation>
    <scope>NUCLEOTIDE SEQUENCE [LARGE SCALE GENOMIC DNA]</scope>
    <source>
        <strain evidence="6 7">CCMP1335</strain>
    </source>
</reference>
<evidence type="ECO:0000313" key="7">
    <source>
        <dbReference type="Proteomes" id="UP000001449"/>
    </source>
</evidence>
<dbReference type="CDD" id="cd11296">
    <property type="entry name" value="O-FucT_like"/>
    <property type="match status" value="2"/>
</dbReference>
<keyword evidence="5" id="KW-0732">Signal</keyword>
<dbReference type="HOGENOM" id="CLU_269968_0_0_1"/>
<dbReference type="GeneID" id="7453225"/>
<dbReference type="AlphaFoldDB" id="B8C370"/>
<dbReference type="InParanoid" id="B8C370"/>
<keyword evidence="3" id="KW-0119">Carbohydrate metabolism</keyword>
<dbReference type="OMA" id="TATHHQC"/>
<gene>
    <name evidence="6" type="ORF">THAPSDRAFT_22799</name>
</gene>
<feature type="chain" id="PRO_5002868976" description="O-fucosyltransferase family protein" evidence="5">
    <location>
        <begin position="20"/>
        <end position="1209"/>
    </location>
</feature>
<dbReference type="GO" id="GO:0006004">
    <property type="term" value="P:fucose metabolic process"/>
    <property type="evidence" value="ECO:0007669"/>
    <property type="project" value="UniProtKB-KW"/>
</dbReference>
<keyword evidence="7" id="KW-1185">Reference proteome</keyword>
<accession>B8C370</accession>
<organism evidence="6 7">
    <name type="scientific">Thalassiosira pseudonana</name>
    <name type="common">Marine diatom</name>
    <name type="synonym">Cyclotella nana</name>
    <dbReference type="NCBI Taxonomy" id="35128"/>
    <lineage>
        <taxon>Eukaryota</taxon>
        <taxon>Sar</taxon>
        <taxon>Stramenopiles</taxon>
        <taxon>Ochrophyta</taxon>
        <taxon>Bacillariophyta</taxon>
        <taxon>Coscinodiscophyceae</taxon>
        <taxon>Thalassiosirophycidae</taxon>
        <taxon>Thalassiosirales</taxon>
        <taxon>Thalassiosiraceae</taxon>
        <taxon>Thalassiosira</taxon>
    </lineage>
</organism>
<proteinExistence type="predicted"/>
<evidence type="ECO:0000256" key="4">
    <source>
        <dbReference type="SAM" id="MobiDB-lite"/>
    </source>
</evidence>
<dbReference type="FunFam" id="3.40.50.11340:FF:000015">
    <property type="entry name" value="Uncharacterized protein"/>
    <property type="match status" value="2"/>
</dbReference>
<dbReference type="EMBL" id="CM000642">
    <property type="protein sequence ID" value="EED92070.1"/>
    <property type="molecule type" value="Genomic_DNA"/>
</dbReference>
<evidence type="ECO:0000256" key="2">
    <source>
        <dbReference type="ARBA" id="ARBA00023253"/>
    </source>
</evidence>
<dbReference type="InterPro" id="IPR019378">
    <property type="entry name" value="GDP-Fuc_O-FucTrfase"/>
</dbReference>
<reference evidence="6 7" key="2">
    <citation type="journal article" date="2008" name="Nature">
        <title>The Phaeodactylum genome reveals the evolutionary history of diatom genomes.</title>
        <authorList>
            <person name="Bowler C."/>
            <person name="Allen A.E."/>
            <person name="Badger J.H."/>
            <person name="Grimwood J."/>
            <person name="Jabbari K."/>
            <person name="Kuo A."/>
            <person name="Maheswari U."/>
            <person name="Martens C."/>
            <person name="Maumus F."/>
            <person name="Otillar R.P."/>
            <person name="Rayko E."/>
            <person name="Salamov A."/>
            <person name="Vandepoele K."/>
            <person name="Beszteri B."/>
            <person name="Gruber A."/>
            <person name="Heijde M."/>
            <person name="Katinka M."/>
            <person name="Mock T."/>
            <person name="Valentin K."/>
            <person name="Verret F."/>
            <person name="Berges J.A."/>
            <person name="Brownlee C."/>
            <person name="Cadoret J.P."/>
            <person name="Chiovitti A."/>
            <person name="Choi C.J."/>
            <person name="Coesel S."/>
            <person name="De Martino A."/>
            <person name="Detter J.C."/>
            <person name="Durkin C."/>
            <person name="Falciatore A."/>
            <person name="Fournet J."/>
            <person name="Haruta M."/>
            <person name="Huysman M.J."/>
            <person name="Jenkins B.D."/>
            <person name="Jiroutova K."/>
            <person name="Jorgensen R.E."/>
            <person name="Joubert Y."/>
            <person name="Kaplan A."/>
            <person name="Kroger N."/>
            <person name="Kroth P.G."/>
            <person name="La Roche J."/>
            <person name="Lindquist E."/>
            <person name="Lommer M."/>
            <person name="Martin-Jezequel V."/>
            <person name="Lopez P.J."/>
            <person name="Lucas S."/>
            <person name="Mangogna M."/>
            <person name="McGinnis K."/>
            <person name="Medlin L.K."/>
            <person name="Montsant A."/>
            <person name="Oudot-Le Secq M.P."/>
            <person name="Napoli C."/>
            <person name="Obornik M."/>
            <person name="Parker M.S."/>
            <person name="Petit J.L."/>
            <person name="Porcel B.M."/>
            <person name="Poulsen N."/>
            <person name="Robison M."/>
            <person name="Rychlewski L."/>
            <person name="Rynearson T.A."/>
            <person name="Schmutz J."/>
            <person name="Shapiro H."/>
            <person name="Siaut M."/>
            <person name="Stanley M."/>
            <person name="Sussman M.R."/>
            <person name="Taylor A.R."/>
            <person name="Vardi A."/>
            <person name="von Dassow P."/>
            <person name="Vyverman W."/>
            <person name="Willis A."/>
            <person name="Wyrwicz L.S."/>
            <person name="Rokhsar D.S."/>
            <person name="Weissenbach J."/>
            <person name="Armbrust E.V."/>
            <person name="Green B.R."/>
            <person name="Van de Peer Y."/>
            <person name="Grigoriev I.V."/>
        </authorList>
    </citation>
    <scope>NUCLEOTIDE SEQUENCE [LARGE SCALE GENOMIC DNA]</scope>
    <source>
        <strain evidence="6 7">CCMP1335</strain>
    </source>
</reference>
<dbReference type="eggNOG" id="ENOG502S0D4">
    <property type="taxonomic scope" value="Eukaryota"/>
</dbReference>
<dbReference type="FunFam" id="3.40.50.11350:FF:000014">
    <property type="entry name" value="Uncharacterized protein"/>
    <property type="match status" value="2"/>
</dbReference>
<keyword evidence="2" id="KW-0294">Fucose metabolism</keyword>
<feature type="compositionally biased region" description="Basic and acidic residues" evidence="4">
    <location>
        <begin position="84"/>
        <end position="94"/>
    </location>
</feature>
<dbReference type="KEGG" id="tps:THAPSDRAFT_22799"/>
<evidence type="ECO:0008006" key="8">
    <source>
        <dbReference type="Google" id="ProtNLM"/>
    </source>
</evidence>
<dbReference type="Gene3D" id="3.40.50.11350">
    <property type="match status" value="2"/>
</dbReference>
<name>B8C370_THAPS</name>
<dbReference type="Gene3D" id="3.40.50.11340">
    <property type="match status" value="2"/>
</dbReference>
<dbReference type="GO" id="GO:0016740">
    <property type="term" value="F:transferase activity"/>
    <property type="evidence" value="ECO:0007669"/>
    <property type="project" value="UniProtKB-KW"/>
</dbReference>
<evidence type="ECO:0000256" key="5">
    <source>
        <dbReference type="SAM" id="SignalP"/>
    </source>
</evidence>
<dbReference type="PANTHER" id="PTHR31469">
    <property type="entry name" value="OS07G0633600 PROTEIN"/>
    <property type="match status" value="1"/>
</dbReference>
<sequence length="1209" mass="138587">MLIMILRMMLLICSPGGSALRHKMDLANFLIQRHEREQQEQGKLEAQAQGAWRGGNEENFVKMVKELSEGKMADEIQKTNNEPDVNKGESKNDENGVPPLDMPKEANKELVVNEGEPKKGGPPKEWEYLQNIMSWQALQHVLLDNNLLPKPIAQTKTARGHSGLPSNETPSLEGARRGTIACATTHPEVQEVMSSMLAFWNDPRGERNDNPQHTNTKLYNATHPHPFLPAPLPPFDDTTPKSSRIRHKRYLTFEPDTGGWNNLRMSFENIIVLAAMSGRTLVLPPDQIIYLLEPRKGDTRRGRNYNDIFNLTDNNELLRRVPIITAEEFLAIEGGNDGLIPIDKYNSTYQKHLLDITKECEERKKSDVFCEDLYDHYRDHGLLADISAEPPHEQCFIFDIDVFNHGEEFITKLSSDVQHRVKKFCGVRPAVYYSKAMHDAPLWHFETMDLRYRMLVHYYAQIFFTDPEIGNYYKRLVRDYLRYHDEVFCAAGKIMLALQYESYERDLVAGVKRSTLDLDSELVGGYSALHIRRGDLQFKEVKFSAKEWYENTKELWKRDEVLYIATDENFKPWFDDFRQSHSGQLRFFSDYHELADLDSIDPTLYGMIDTLIASRGTIFAGTWFSTFSGYIVRLRGYYGMSKFSTYYSYLERKYFMHSWMNVGEGSLYAREYPTGWTGIDGDAFVDNDREGDVDPFKGRAGEAPAVEQGIVKVDVKQANDQRSPLQSKSVARGVSGLPLSSTPAVVGAERGHITCDVEVDRLAYWNEPQGTRDYTFTSPFRDKTPNAKTKYLAFMPDKGGFNNVRMSFEIILIMAVALERTLVLPPEMPMYLLRNDSTKRRRGLDGFFDMQSSSFKKRVKYITMEEFILKEGHPGGQFVTHPKEFEELLKASRGCHQGEVKQAGFDPPCGLVHDYLSQHGTIPNITATHHQCLVFDEGMFNNGTPENDKSAKDFCSSGDRKMVYVTQEMQSPQLLFVRADKPASRMLAHYYGYIHFTDVSLGNYFKRLIRDLLHFRSEIFCAAGKIVNELQENDGASSVDSDGGGGFTALHIRRGDFQYKKMKLSAEEIYDNVKEGLQPKEILYIATDEKDKTFFAPFRDAGHSLFFLDDFRELADLDVMDPNHMGMVETVVASRGRAFVGTFRSTFSGYINRLRGYYGFSMMNSWYGSPEQKYIMHEWENVNLDTYAKEWPDAWIGIDGDVQPSRDKF</sequence>
<evidence type="ECO:0000256" key="1">
    <source>
        <dbReference type="ARBA" id="ARBA00022679"/>
    </source>
</evidence>
<dbReference type="Proteomes" id="UP000001449">
    <property type="component" value="Chromosome 5"/>
</dbReference>
<dbReference type="Pfam" id="PF10250">
    <property type="entry name" value="O-FucT"/>
    <property type="match status" value="2"/>
</dbReference>
<evidence type="ECO:0000313" key="6">
    <source>
        <dbReference type="EMBL" id="EED92070.1"/>
    </source>
</evidence>
<feature type="region of interest" description="Disordered" evidence="4">
    <location>
        <begin position="156"/>
        <end position="175"/>
    </location>
</feature>